<dbReference type="KEGG" id="asau:88174167"/>
<evidence type="ECO:0008006" key="6">
    <source>
        <dbReference type="Google" id="ProtNLM"/>
    </source>
</evidence>
<protein>
    <recommendedName>
        <fullName evidence="6">Protein STE50</fullName>
    </recommendedName>
</protein>
<organism evidence="4 5">
    <name type="scientific">Australozyma saopauloensis</name>
    <dbReference type="NCBI Taxonomy" id="291208"/>
    <lineage>
        <taxon>Eukaryota</taxon>
        <taxon>Fungi</taxon>
        <taxon>Dikarya</taxon>
        <taxon>Ascomycota</taxon>
        <taxon>Saccharomycotina</taxon>
        <taxon>Pichiomycetes</taxon>
        <taxon>Metschnikowiaceae</taxon>
        <taxon>Australozyma</taxon>
    </lineage>
</organism>
<dbReference type="InterPro" id="IPR029071">
    <property type="entry name" value="Ubiquitin-like_domsf"/>
</dbReference>
<dbReference type="Proteomes" id="UP001338582">
    <property type="component" value="Chromosome 4"/>
</dbReference>
<dbReference type="GeneID" id="88174167"/>
<dbReference type="EMBL" id="CP138897">
    <property type="protein sequence ID" value="WPK25774.1"/>
    <property type="molecule type" value="Genomic_DNA"/>
</dbReference>
<feature type="region of interest" description="Disordered" evidence="1">
    <location>
        <begin position="171"/>
        <end position="241"/>
    </location>
</feature>
<evidence type="ECO:0000313" key="5">
    <source>
        <dbReference type="Proteomes" id="UP001338582"/>
    </source>
</evidence>
<dbReference type="SMART" id="SM00454">
    <property type="entry name" value="SAM"/>
    <property type="match status" value="1"/>
</dbReference>
<dbReference type="InterPro" id="IPR000159">
    <property type="entry name" value="RA_dom"/>
</dbReference>
<dbReference type="SUPFAM" id="SSF54236">
    <property type="entry name" value="Ubiquitin-like"/>
    <property type="match status" value="1"/>
</dbReference>
<feature type="domain" description="SAM" evidence="2">
    <location>
        <begin position="9"/>
        <end position="72"/>
    </location>
</feature>
<dbReference type="SUPFAM" id="SSF47769">
    <property type="entry name" value="SAM/Pointed domain"/>
    <property type="match status" value="1"/>
</dbReference>
<accession>A0AAX4HBF3</accession>
<keyword evidence="5" id="KW-1185">Reference proteome</keyword>
<gene>
    <name evidence="4" type="ORF">PUMCH_003103</name>
</gene>
<dbReference type="Gene3D" id="3.10.20.90">
    <property type="entry name" value="Phosphatidylinositol 3-kinase Catalytic Subunit, Chain A, domain 1"/>
    <property type="match status" value="1"/>
</dbReference>
<feature type="domain" description="Ras-associating" evidence="3">
    <location>
        <begin position="318"/>
        <end position="390"/>
    </location>
</feature>
<reference evidence="4 5" key="1">
    <citation type="submission" date="2023-10" db="EMBL/GenBank/DDBJ databases">
        <title>Draft Genome Sequence of Candida saopaulonensis from a very Premature Infant with Sepsis.</title>
        <authorList>
            <person name="Ning Y."/>
            <person name="Dai R."/>
            <person name="Xiao M."/>
            <person name="Xu Y."/>
            <person name="Yan Q."/>
            <person name="Zhang L."/>
        </authorList>
    </citation>
    <scope>NUCLEOTIDE SEQUENCE [LARGE SCALE GENOMIC DNA]</scope>
    <source>
        <strain evidence="4 5">19XY460</strain>
    </source>
</reference>
<dbReference type="SMART" id="SM00314">
    <property type="entry name" value="RA"/>
    <property type="match status" value="1"/>
</dbReference>
<feature type="compositionally biased region" description="Polar residues" evidence="1">
    <location>
        <begin position="297"/>
        <end position="321"/>
    </location>
</feature>
<evidence type="ECO:0000259" key="3">
    <source>
        <dbReference type="PROSITE" id="PS50200"/>
    </source>
</evidence>
<dbReference type="AlphaFoldDB" id="A0AAX4HBF3"/>
<evidence type="ECO:0000313" key="4">
    <source>
        <dbReference type="EMBL" id="WPK25774.1"/>
    </source>
</evidence>
<dbReference type="RefSeq" id="XP_062878156.1">
    <property type="nucleotide sequence ID" value="XM_063022086.1"/>
</dbReference>
<dbReference type="GO" id="GO:0007165">
    <property type="term" value="P:signal transduction"/>
    <property type="evidence" value="ECO:0007669"/>
    <property type="project" value="InterPro"/>
</dbReference>
<dbReference type="InterPro" id="IPR013761">
    <property type="entry name" value="SAM/pointed_sf"/>
</dbReference>
<evidence type="ECO:0000259" key="2">
    <source>
        <dbReference type="PROSITE" id="PS50105"/>
    </source>
</evidence>
<dbReference type="PROSITE" id="PS50105">
    <property type="entry name" value="SAM_DOMAIN"/>
    <property type="match status" value="1"/>
</dbReference>
<name>A0AAX4HBF3_9ASCO</name>
<evidence type="ECO:0000256" key="1">
    <source>
        <dbReference type="SAM" id="MobiDB-lite"/>
    </source>
</evidence>
<dbReference type="Gene3D" id="1.10.150.50">
    <property type="entry name" value="Transcription Factor, Ets-1"/>
    <property type="match status" value="1"/>
</dbReference>
<sequence>MMLEPYLTWDPAQVALYLLPLVESQIVDSFIENNIDGSLLPFLTTEHLRELGIANLSQRLRVKQAISNLIHDLFNEENIAKDPDLTRLKSINIDTNYVSIEALTVCMKLLLDMPQPATTKEVKKLEGHFRKLKADLGPVVKLANEVKPLPVPTLDPGHLKSLPSVNSNITLSASALPSPDKESDAGTIQGGQSPQTLRRTTTNERREQLDSSAAPRLQRAHSTNHYAPSLPSPSQSNRWSTASVLSTGVGKLADMKHAAPIRYASKPQLIDASPVSSGPTSPSGLQTMTVKQPPLRSKQSSTLIASSHTTSSHQPLQSLKASSEDTGLRLLQSAIRKNNIPKEKWSNYALVICYEDKERIVKLTEKPVSIFKELQEQGKNPTIMLRELVLPAADDPEDEDTYEGDIPGGML</sequence>
<feature type="compositionally biased region" description="Low complexity" evidence="1">
    <location>
        <begin position="273"/>
        <end position="284"/>
    </location>
</feature>
<dbReference type="Pfam" id="PF07647">
    <property type="entry name" value="SAM_2"/>
    <property type="match status" value="1"/>
</dbReference>
<feature type="compositionally biased region" description="Polar residues" evidence="1">
    <location>
        <begin position="220"/>
        <end position="241"/>
    </location>
</feature>
<dbReference type="InterPro" id="IPR001660">
    <property type="entry name" value="SAM"/>
</dbReference>
<feature type="region of interest" description="Disordered" evidence="1">
    <location>
        <begin position="270"/>
        <end position="321"/>
    </location>
</feature>
<dbReference type="PROSITE" id="PS50200">
    <property type="entry name" value="RA"/>
    <property type="match status" value="1"/>
</dbReference>
<dbReference type="Pfam" id="PF00788">
    <property type="entry name" value="RA"/>
    <property type="match status" value="1"/>
</dbReference>
<proteinExistence type="predicted"/>